<dbReference type="KEGG" id="tcu:Tcur_4890"/>
<evidence type="ECO:0000313" key="1">
    <source>
        <dbReference type="EMBL" id="ACZ00407.1"/>
    </source>
</evidence>
<protein>
    <submittedName>
        <fullName evidence="1">Uncharacterized protein</fullName>
    </submittedName>
</protein>
<dbReference type="AlphaFoldDB" id="D1A892"/>
<dbReference type="RefSeq" id="WP_012855188.1">
    <property type="nucleotide sequence ID" value="NC_013510.1"/>
</dbReference>
<name>D1A892_THECD</name>
<reference evidence="1 2" key="1">
    <citation type="journal article" date="2011" name="Stand. Genomic Sci.">
        <title>Complete genome sequence of Thermomonospora curvata type strain (B9).</title>
        <authorList>
            <person name="Chertkov O."/>
            <person name="Sikorski J."/>
            <person name="Nolan M."/>
            <person name="Lapidus A."/>
            <person name="Lucas S."/>
            <person name="Del Rio T.G."/>
            <person name="Tice H."/>
            <person name="Cheng J.F."/>
            <person name="Goodwin L."/>
            <person name="Pitluck S."/>
            <person name="Liolios K."/>
            <person name="Ivanova N."/>
            <person name="Mavromatis K."/>
            <person name="Mikhailova N."/>
            <person name="Ovchinnikova G."/>
            <person name="Pati A."/>
            <person name="Chen A."/>
            <person name="Palaniappan K."/>
            <person name="Djao O.D."/>
            <person name="Land M."/>
            <person name="Hauser L."/>
            <person name="Chang Y.J."/>
            <person name="Jeffries C.D."/>
            <person name="Brettin T."/>
            <person name="Han C."/>
            <person name="Detter J.C."/>
            <person name="Rohde M."/>
            <person name="Goker M."/>
            <person name="Woyke T."/>
            <person name="Bristow J."/>
            <person name="Eisen J.A."/>
            <person name="Markowitz V."/>
            <person name="Hugenholtz P."/>
            <person name="Klenk H.P."/>
            <person name="Kyrpides N.C."/>
        </authorList>
    </citation>
    <scope>NUCLEOTIDE SEQUENCE [LARGE SCALE GENOMIC DNA]</scope>
    <source>
        <strain evidence="2">ATCC 19995 / DSM 43183 / JCM 3096 / KCTC 9072 / NBRC 15933 / NCIMB 10081 / Henssen B9</strain>
    </source>
</reference>
<evidence type="ECO:0000313" key="2">
    <source>
        <dbReference type="Proteomes" id="UP000001918"/>
    </source>
</evidence>
<dbReference type="OrthoDB" id="3478678at2"/>
<keyword evidence="2" id="KW-1185">Reference proteome</keyword>
<gene>
    <name evidence="1" type="ordered locus">Tcur_4890</name>
</gene>
<dbReference type="Proteomes" id="UP000001918">
    <property type="component" value="Chromosome"/>
</dbReference>
<sequence>MNDRRMPQDRLAALAAHLAAHRMEVDLSDRGLLVRDQGTGTVVALVVCRRRAEDAGTLWFFTGTGEPLAPSDRITDAALALRGRLSAGAGEAR</sequence>
<accession>D1A892</accession>
<dbReference type="EMBL" id="CP001738">
    <property type="protein sequence ID" value="ACZ00407.1"/>
    <property type="molecule type" value="Genomic_DNA"/>
</dbReference>
<organism evidence="1 2">
    <name type="scientific">Thermomonospora curvata (strain ATCC 19995 / DSM 43183 / JCM 3096 / KCTC 9072 / NBRC 15933 / NCIMB 10081 / Henssen B9)</name>
    <dbReference type="NCBI Taxonomy" id="471852"/>
    <lineage>
        <taxon>Bacteria</taxon>
        <taxon>Bacillati</taxon>
        <taxon>Actinomycetota</taxon>
        <taxon>Actinomycetes</taxon>
        <taxon>Streptosporangiales</taxon>
        <taxon>Thermomonosporaceae</taxon>
        <taxon>Thermomonospora</taxon>
    </lineage>
</organism>
<proteinExistence type="predicted"/>
<dbReference type="HOGENOM" id="CLU_2398604_0_0_11"/>